<evidence type="ECO:0000259" key="14">
    <source>
        <dbReference type="Pfam" id="PF03493"/>
    </source>
</evidence>
<feature type="region of interest" description="Disordered" evidence="12">
    <location>
        <begin position="682"/>
        <end position="735"/>
    </location>
</feature>
<evidence type="ECO:0000256" key="11">
    <source>
        <dbReference type="ARBA" id="ARBA00034430"/>
    </source>
</evidence>
<feature type="domain" description="RCK N-terminal" evidence="16">
    <location>
        <begin position="386"/>
        <end position="506"/>
    </location>
</feature>
<comment type="catalytic activity">
    <reaction evidence="11">
        <text>K(+)(in) = K(+)(out)</text>
        <dbReference type="Rhea" id="RHEA:29463"/>
        <dbReference type="ChEBI" id="CHEBI:29103"/>
    </reaction>
</comment>
<name>A0AAD5SBS0_9FUNG</name>
<evidence type="ECO:0000256" key="7">
    <source>
        <dbReference type="ARBA" id="ARBA00022989"/>
    </source>
</evidence>
<keyword evidence="9 13" id="KW-0472">Membrane</keyword>
<evidence type="ECO:0000256" key="13">
    <source>
        <dbReference type="SAM" id="Phobius"/>
    </source>
</evidence>
<evidence type="ECO:0000256" key="3">
    <source>
        <dbReference type="ARBA" id="ARBA00022538"/>
    </source>
</evidence>
<evidence type="ECO:0000259" key="15">
    <source>
        <dbReference type="Pfam" id="PF07885"/>
    </source>
</evidence>
<feature type="transmembrane region" description="Helical" evidence="13">
    <location>
        <begin position="285"/>
        <end position="305"/>
    </location>
</feature>
<feature type="transmembrane region" description="Helical" evidence="13">
    <location>
        <begin position="187"/>
        <end position="209"/>
    </location>
</feature>
<feature type="transmembrane region" description="Helical" evidence="13">
    <location>
        <begin position="341"/>
        <end position="362"/>
    </location>
</feature>
<keyword evidence="4 13" id="KW-0812">Transmembrane</keyword>
<dbReference type="PANTHER" id="PTHR10027:SF10">
    <property type="entry name" value="SLOWPOKE 2, ISOFORM D"/>
    <property type="match status" value="1"/>
</dbReference>
<dbReference type="SUPFAM" id="SSF81324">
    <property type="entry name" value="Voltage-gated potassium channels"/>
    <property type="match status" value="1"/>
</dbReference>
<keyword evidence="8" id="KW-0406">Ion transport</keyword>
<evidence type="ECO:0000256" key="2">
    <source>
        <dbReference type="ARBA" id="ARBA00022448"/>
    </source>
</evidence>
<feature type="domain" description="RCK N-terminal" evidence="16">
    <location>
        <begin position="763"/>
        <end position="869"/>
    </location>
</feature>
<evidence type="ECO:0000313" key="18">
    <source>
        <dbReference type="Proteomes" id="UP001212841"/>
    </source>
</evidence>
<evidence type="ECO:0000313" key="17">
    <source>
        <dbReference type="EMBL" id="KAJ3049639.1"/>
    </source>
</evidence>
<dbReference type="Pfam" id="PF22614">
    <property type="entry name" value="Slo-like_RCK"/>
    <property type="match status" value="2"/>
</dbReference>
<dbReference type="PANTHER" id="PTHR10027">
    <property type="entry name" value="CALCIUM-ACTIVATED POTASSIUM CHANNEL ALPHA CHAIN"/>
    <property type="match status" value="1"/>
</dbReference>
<dbReference type="GO" id="GO:0005228">
    <property type="term" value="F:intracellular sodium-activated potassium channel activity"/>
    <property type="evidence" value="ECO:0007669"/>
    <property type="project" value="TreeGrafter"/>
</dbReference>
<dbReference type="InterPro" id="IPR003148">
    <property type="entry name" value="RCK_N"/>
</dbReference>
<feature type="compositionally biased region" description="Gly residues" evidence="12">
    <location>
        <begin position="879"/>
        <end position="891"/>
    </location>
</feature>
<protein>
    <submittedName>
        <fullName evidence="17">Potassium channel, sub T, member 2</fullName>
    </submittedName>
</protein>
<evidence type="ECO:0000256" key="4">
    <source>
        <dbReference type="ARBA" id="ARBA00022692"/>
    </source>
</evidence>
<sequence>MDADRRPRPVGGLMNILLQQSASRRTTSRTAVGNHSPSDRLYRQSKPSGKTHAEDYIHALQSLDPSSPEVIAATNLSQKSHIHHALSRNSKTAGLSLVRQQQQGLKHNARLPPHPKAQIARTLSHAYTNAIHAFTHALTNRTASILAIHCDLVVDLFMCILYLYTISTSFPLPDAQPQWLFITRPRWQWIALVTGSFYHVLSFVIRLSMEQDLVRGLMDGYIILDAITVIPFIVSLGLTQGQNLWVPYFMRCWYIRYEVQKTLGVTLHVDSDKGSVIINPIRNQLIIVGVTVASVIYTMMCWFQWAEMMFAGTQYGVVDSWYFTMVTAATIGYGDISPSHWISRLIVIVLIFIVLALVPGLISELVETFSLNSETSKRYISNPRSTKSHVIIVGDFTNPNQVQDLLNGFIEPGSSITSSPHLVLIAERPATDAVKALLGLPLFKSWCTYLQGTPLNERDFDRMKSSTAAACFVISNRDSGDWFEEDQRRVLQSWAFHIHNPEVPLYAHVLLPETRGYIQFAQDVVCVDEMKQLIVGYNCLVPGVATLLLNLVVKVGEREALCKEGWEFEYEDGMKSRVFVWAINERFAGKKYEWVCWYLWKEFGIMLLGVKSGEEVEGNDRRVNVNPVGYEIRKGDFGYFVGQAEEELKAVDMMTEEEFQWSIQNRSDMDVDVGEVKIDVDGKVSVGDDRDRPSTPPRTVSALKPNAISPTPSSTTSSKQMNTRISRPSPSYTSLPVTPPPLCHTLIQPKRFPDVFLDSADHLENHTIILGSATHLFNFICTLRASHISPDDLSPILIIDTEEPASEEQDMMTQFPGVYYLVGDPRHRRTLLKANMLKAKSVVVMSKPQAGVGESACLDGRGVMAYHVVLQVLAEGGGVEGTKDPVGGGGDDNGEKDLGGVVGPVEQVEGMESQATLPDTSDPHDTNNQKAEGGKVIGVLGSTQPTLITPKIPIYIDLLDRKNIRFLHAIHCSSPMTDHLRSPVYASGRVVVSGLLDNLVVEGWRNEDVANLISILCGGEDRWNEKTERQNQHRTSQAITVVSVGEMFGDVDGKAITYGRVVEECLLRRGWVPLGVFRAAHEDRGNGLEVVVTNPVESLIVDEEDGVFVVGRGHCGR</sequence>
<keyword evidence="3" id="KW-0633">Potassium transport</keyword>
<comment type="caution">
    <text evidence="17">The sequence shown here is derived from an EMBL/GenBank/DDBJ whole genome shotgun (WGS) entry which is preliminary data.</text>
</comment>
<dbReference type="InterPro" id="IPR013099">
    <property type="entry name" value="K_chnl_dom"/>
</dbReference>
<gene>
    <name evidence="17" type="primary">KCNT2</name>
    <name evidence="17" type="ORF">HK097_009389</name>
</gene>
<evidence type="ECO:0000256" key="10">
    <source>
        <dbReference type="ARBA" id="ARBA00023303"/>
    </source>
</evidence>
<feature type="compositionally biased region" description="Low complexity" evidence="12">
    <location>
        <begin position="709"/>
        <end position="718"/>
    </location>
</feature>
<dbReference type="GO" id="GO:0015271">
    <property type="term" value="F:outward rectifier potassium channel activity"/>
    <property type="evidence" value="ECO:0007669"/>
    <property type="project" value="TreeGrafter"/>
</dbReference>
<keyword evidence="18" id="KW-1185">Reference proteome</keyword>
<evidence type="ECO:0000256" key="9">
    <source>
        <dbReference type="ARBA" id="ARBA00023136"/>
    </source>
</evidence>
<dbReference type="GO" id="GO:0005886">
    <property type="term" value="C:plasma membrane"/>
    <property type="evidence" value="ECO:0007669"/>
    <property type="project" value="TreeGrafter"/>
</dbReference>
<evidence type="ECO:0000256" key="5">
    <source>
        <dbReference type="ARBA" id="ARBA00022826"/>
    </source>
</evidence>
<keyword evidence="7 13" id="KW-1133">Transmembrane helix</keyword>
<keyword evidence="6" id="KW-0630">Potassium</keyword>
<dbReference type="Pfam" id="PF07885">
    <property type="entry name" value="Ion_trans_2"/>
    <property type="match status" value="1"/>
</dbReference>
<feature type="transmembrane region" description="Helical" evidence="13">
    <location>
        <begin position="145"/>
        <end position="167"/>
    </location>
</feature>
<dbReference type="InterPro" id="IPR003929">
    <property type="entry name" value="K_chnl_BK_asu"/>
</dbReference>
<evidence type="ECO:0000256" key="8">
    <source>
        <dbReference type="ARBA" id="ARBA00023065"/>
    </source>
</evidence>
<dbReference type="EMBL" id="JADGJD010000616">
    <property type="protein sequence ID" value="KAJ3049639.1"/>
    <property type="molecule type" value="Genomic_DNA"/>
</dbReference>
<dbReference type="Pfam" id="PF03493">
    <property type="entry name" value="BK_channel_a"/>
    <property type="match status" value="1"/>
</dbReference>
<dbReference type="Gene3D" id="3.40.50.720">
    <property type="entry name" value="NAD(P)-binding Rossmann-like Domain"/>
    <property type="match status" value="1"/>
</dbReference>
<feature type="compositionally biased region" description="Polar residues" evidence="12">
    <location>
        <begin position="20"/>
        <end position="36"/>
    </location>
</feature>
<dbReference type="AlphaFoldDB" id="A0AAD5SBS0"/>
<dbReference type="InterPro" id="IPR047871">
    <property type="entry name" value="K_chnl_Slo-like"/>
</dbReference>
<proteinExistence type="predicted"/>
<evidence type="ECO:0000256" key="12">
    <source>
        <dbReference type="SAM" id="MobiDB-lite"/>
    </source>
</evidence>
<keyword evidence="10 17" id="KW-0407">Ion channel</keyword>
<feature type="domain" description="Potassium channel" evidence="15">
    <location>
        <begin position="288"/>
        <end position="369"/>
    </location>
</feature>
<evidence type="ECO:0000256" key="1">
    <source>
        <dbReference type="ARBA" id="ARBA00004141"/>
    </source>
</evidence>
<keyword evidence="5" id="KW-0631">Potassium channel</keyword>
<feature type="compositionally biased region" description="Basic and acidic residues" evidence="12">
    <location>
        <begin position="682"/>
        <end position="693"/>
    </location>
</feature>
<feature type="domain" description="Calcium-activated potassium channel BK alpha subunit" evidence="14">
    <location>
        <begin position="523"/>
        <end position="610"/>
    </location>
</feature>
<feature type="region of interest" description="Disordered" evidence="12">
    <location>
        <begin position="879"/>
        <end position="901"/>
    </location>
</feature>
<evidence type="ECO:0000259" key="16">
    <source>
        <dbReference type="Pfam" id="PF22614"/>
    </source>
</evidence>
<feature type="compositionally biased region" description="Polar residues" evidence="12">
    <location>
        <begin position="719"/>
        <end position="735"/>
    </location>
</feature>
<accession>A0AAD5SBS0</accession>
<organism evidence="17 18">
    <name type="scientific">Rhizophlyctis rosea</name>
    <dbReference type="NCBI Taxonomy" id="64517"/>
    <lineage>
        <taxon>Eukaryota</taxon>
        <taxon>Fungi</taxon>
        <taxon>Fungi incertae sedis</taxon>
        <taxon>Chytridiomycota</taxon>
        <taxon>Chytridiomycota incertae sedis</taxon>
        <taxon>Chytridiomycetes</taxon>
        <taxon>Rhizophlyctidales</taxon>
        <taxon>Rhizophlyctidaceae</taxon>
        <taxon>Rhizophlyctis</taxon>
    </lineage>
</organism>
<dbReference type="Proteomes" id="UP001212841">
    <property type="component" value="Unassembled WGS sequence"/>
</dbReference>
<feature type="region of interest" description="Disordered" evidence="12">
    <location>
        <begin position="20"/>
        <end position="51"/>
    </location>
</feature>
<evidence type="ECO:0000256" key="6">
    <source>
        <dbReference type="ARBA" id="ARBA00022958"/>
    </source>
</evidence>
<keyword evidence="2" id="KW-0813">Transport</keyword>
<dbReference type="Gene3D" id="1.10.287.70">
    <property type="match status" value="1"/>
</dbReference>
<comment type="subcellular location">
    <subcellularLocation>
        <location evidence="1">Membrane</location>
        <topology evidence="1">Multi-pass membrane protein</topology>
    </subcellularLocation>
</comment>
<reference evidence="17" key="1">
    <citation type="submission" date="2020-05" db="EMBL/GenBank/DDBJ databases">
        <title>Phylogenomic resolution of chytrid fungi.</title>
        <authorList>
            <person name="Stajich J.E."/>
            <person name="Amses K."/>
            <person name="Simmons R."/>
            <person name="Seto K."/>
            <person name="Myers J."/>
            <person name="Bonds A."/>
            <person name="Quandt C.A."/>
            <person name="Barry K."/>
            <person name="Liu P."/>
            <person name="Grigoriev I."/>
            <person name="Longcore J.E."/>
            <person name="James T.Y."/>
        </authorList>
    </citation>
    <scope>NUCLEOTIDE SEQUENCE</scope>
    <source>
        <strain evidence="17">JEL0318</strain>
    </source>
</reference>